<dbReference type="OrthoDB" id="5334845at2759"/>
<comment type="catalytic activity">
    <reaction evidence="8">
        <text>a fatty acyl-[ACP] + malonyl-[ACP] + H(+) = a 3-oxoacyl-[ACP] + holo-[ACP] + CO2</text>
        <dbReference type="Rhea" id="RHEA:22836"/>
        <dbReference type="Rhea" id="RHEA-COMP:9623"/>
        <dbReference type="Rhea" id="RHEA-COMP:9685"/>
        <dbReference type="Rhea" id="RHEA-COMP:9916"/>
        <dbReference type="Rhea" id="RHEA-COMP:14125"/>
        <dbReference type="ChEBI" id="CHEBI:15378"/>
        <dbReference type="ChEBI" id="CHEBI:16526"/>
        <dbReference type="ChEBI" id="CHEBI:64479"/>
        <dbReference type="ChEBI" id="CHEBI:78449"/>
        <dbReference type="ChEBI" id="CHEBI:78776"/>
        <dbReference type="ChEBI" id="CHEBI:138651"/>
        <dbReference type="EC" id="2.3.1.41"/>
    </reaction>
</comment>
<keyword evidence="14" id="KW-1185">Reference proteome</keyword>
<dbReference type="InterPro" id="IPR000794">
    <property type="entry name" value="Beta-ketoacyl_synthase"/>
</dbReference>
<evidence type="ECO:0000259" key="12">
    <source>
        <dbReference type="PROSITE" id="PS52004"/>
    </source>
</evidence>
<evidence type="ECO:0000256" key="2">
    <source>
        <dbReference type="ARBA" id="ARBA00022516"/>
    </source>
</evidence>
<evidence type="ECO:0000256" key="5">
    <source>
        <dbReference type="ARBA" id="ARBA00023098"/>
    </source>
</evidence>
<dbReference type="PROSITE" id="PS52004">
    <property type="entry name" value="KS3_2"/>
    <property type="match status" value="1"/>
</dbReference>
<organism evidence="13 14">
    <name type="scientific">Wickerhamiella sorbophila</name>
    <dbReference type="NCBI Taxonomy" id="45607"/>
    <lineage>
        <taxon>Eukaryota</taxon>
        <taxon>Fungi</taxon>
        <taxon>Dikarya</taxon>
        <taxon>Ascomycota</taxon>
        <taxon>Saccharomycotina</taxon>
        <taxon>Dipodascomycetes</taxon>
        <taxon>Dipodascales</taxon>
        <taxon>Trichomonascaceae</taxon>
        <taxon>Wickerhamiella</taxon>
    </lineage>
</organism>
<evidence type="ECO:0000256" key="4">
    <source>
        <dbReference type="ARBA" id="ARBA00022832"/>
    </source>
</evidence>
<evidence type="ECO:0000256" key="3">
    <source>
        <dbReference type="ARBA" id="ARBA00022679"/>
    </source>
</evidence>
<dbReference type="RefSeq" id="XP_024666662.1">
    <property type="nucleotide sequence ID" value="XM_024810894.1"/>
</dbReference>
<evidence type="ECO:0000256" key="1">
    <source>
        <dbReference type="ARBA" id="ARBA00008467"/>
    </source>
</evidence>
<dbReference type="PANTHER" id="PTHR11712:SF336">
    <property type="entry name" value="3-OXOACYL-[ACYL-CARRIER-PROTEIN] SYNTHASE, MITOCHONDRIAL"/>
    <property type="match status" value="1"/>
</dbReference>
<dbReference type="STRING" id="45607.A0A2T0FP08"/>
<name>A0A2T0FP08_9ASCO</name>
<dbReference type="SUPFAM" id="SSF53901">
    <property type="entry name" value="Thiolase-like"/>
    <property type="match status" value="1"/>
</dbReference>
<dbReference type="CDD" id="cd00834">
    <property type="entry name" value="KAS_I_II"/>
    <property type="match status" value="1"/>
</dbReference>
<dbReference type="PIRSF" id="PIRSF000447">
    <property type="entry name" value="KAS_II"/>
    <property type="match status" value="1"/>
</dbReference>
<evidence type="ECO:0000256" key="6">
    <source>
        <dbReference type="ARBA" id="ARBA00023160"/>
    </source>
</evidence>
<feature type="domain" description="Ketosynthase family 3 (KS3)" evidence="12">
    <location>
        <begin position="1"/>
        <end position="414"/>
    </location>
</feature>
<evidence type="ECO:0000256" key="7">
    <source>
        <dbReference type="ARBA" id="ARBA00023315"/>
    </source>
</evidence>
<dbReference type="FunFam" id="3.40.47.10:FF:000009">
    <property type="entry name" value="3-oxoacyl-[acyl-carrier-protein] synthase 2"/>
    <property type="match status" value="1"/>
</dbReference>
<dbReference type="GO" id="GO:0006633">
    <property type="term" value="P:fatty acid biosynthetic process"/>
    <property type="evidence" value="ECO:0007669"/>
    <property type="project" value="UniProtKB-KW"/>
</dbReference>
<dbReference type="GeneID" id="36518085"/>
<keyword evidence="2 9" id="KW-0444">Lipid biosynthesis</keyword>
<evidence type="ECO:0000256" key="9">
    <source>
        <dbReference type="PIRNR" id="PIRNR000447"/>
    </source>
</evidence>
<dbReference type="SMART" id="SM00825">
    <property type="entry name" value="PKS_KS"/>
    <property type="match status" value="1"/>
</dbReference>
<comment type="caution">
    <text evidence="13">The sequence shown here is derived from an EMBL/GenBank/DDBJ whole genome shotgun (WGS) entry which is preliminary data.</text>
</comment>
<evidence type="ECO:0000256" key="8">
    <source>
        <dbReference type="ARBA" id="ARBA00049541"/>
    </source>
</evidence>
<dbReference type="InterPro" id="IPR014030">
    <property type="entry name" value="Ketoacyl_synth_N"/>
</dbReference>
<accession>A0A2T0FP08</accession>
<reference evidence="13 14" key="1">
    <citation type="submission" date="2017-04" db="EMBL/GenBank/DDBJ databases">
        <title>Genome sequencing of [Candida] sorbophila.</title>
        <authorList>
            <person name="Ahn J.O."/>
        </authorList>
    </citation>
    <scope>NUCLEOTIDE SEQUENCE [LARGE SCALE GENOMIC DNA]</scope>
    <source>
        <strain evidence="13 14">DS02</strain>
    </source>
</reference>
<dbReference type="Gene3D" id="3.40.47.10">
    <property type="match status" value="2"/>
</dbReference>
<keyword evidence="7" id="KW-0012">Acyltransferase</keyword>
<gene>
    <name evidence="13" type="ORF">B9G98_04337</name>
</gene>
<dbReference type="Pfam" id="PF00109">
    <property type="entry name" value="ketoacyl-synt"/>
    <property type="match status" value="1"/>
</dbReference>
<dbReference type="InterPro" id="IPR016039">
    <property type="entry name" value="Thiolase-like"/>
</dbReference>
<feature type="active site" description="For beta-ketoacyl synthase activity" evidence="10">
    <location>
        <position position="167"/>
    </location>
</feature>
<keyword evidence="5" id="KW-0443">Lipid metabolism</keyword>
<dbReference type="InterPro" id="IPR017568">
    <property type="entry name" value="3-oxoacyl-ACP_synth-2"/>
</dbReference>
<dbReference type="PANTHER" id="PTHR11712">
    <property type="entry name" value="POLYKETIDE SYNTHASE-RELATED"/>
    <property type="match status" value="1"/>
</dbReference>
<evidence type="ECO:0000256" key="11">
    <source>
        <dbReference type="RuleBase" id="RU003694"/>
    </source>
</evidence>
<dbReference type="GO" id="GO:0004315">
    <property type="term" value="F:3-oxoacyl-[acyl-carrier-protein] synthase activity"/>
    <property type="evidence" value="ECO:0007669"/>
    <property type="project" value="UniProtKB-EC"/>
</dbReference>
<keyword evidence="3 9" id="KW-0808">Transferase</keyword>
<evidence type="ECO:0000313" key="13">
    <source>
        <dbReference type="EMBL" id="PRT56717.1"/>
    </source>
</evidence>
<dbReference type="EMBL" id="NDIQ01000022">
    <property type="protein sequence ID" value="PRT56717.1"/>
    <property type="molecule type" value="Genomic_DNA"/>
</dbReference>
<proteinExistence type="inferred from homology"/>
<dbReference type="Proteomes" id="UP000238350">
    <property type="component" value="Unassembled WGS sequence"/>
</dbReference>
<dbReference type="GO" id="GO:0005739">
    <property type="term" value="C:mitochondrion"/>
    <property type="evidence" value="ECO:0007669"/>
    <property type="project" value="TreeGrafter"/>
</dbReference>
<keyword evidence="6 9" id="KW-0275">Fatty acid biosynthesis</keyword>
<evidence type="ECO:0000256" key="10">
    <source>
        <dbReference type="PIRSR" id="PIRSR000447-1"/>
    </source>
</evidence>
<dbReference type="PROSITE" id="PS00606">
    <property type="entry name" value="KS3_1"/>
    <property type="match status" value="1"/>
</dbReference>
<sequence length="416" mass="42807">MRVVVSGIGVVSPVGVGIQHAWKTLIASKCGIVKLGPEFDSVPSKVAGLVPKGSDPGEWDPTQWIDAKNLRKTPLFIQYALSAAKQALDDGNWHPESEQDKKDTGVAIGSGIGGFEAVYDNAVAFHEGGYRKVSPMFVPGLLVNMAAGNVSIAHGLRGPNHAVSTACTTGAHAIGDAAGFIKNGMAKVMLAGSTEGCVHPLAVAGFARARALASSFNDTPEKASRPFDSDRGGFVIGEGAAVLLLEEESHAKNRGAKIYAEVSGYGLSGDGHHITAPEPNGSGAYDCMTMALDAAGLNGSDIDYVNAHATSTPLGDAIESKAIVRALGKPSSEINVSSTKGATGHLLGAAGSLEAAFTVMALHTQTMPPNLNLETVGEGFDCNYIKTATEGSINHAMSNSFGFGGTNASLVFSKSQ</sequence>
<dbReference type="Pfam" id="PF02801">
    <property type="entry name" value="Ketoacyl-synt_C"/>
    <property type="match status" value="1"/>
</dbReference>
<dbReference type="InterPro" id="IPR018201">
    <property type="entry name" value="Ketoacyl_synth_AS"/>
</dbReference>
<dbReference type="NCBIfam" id="TIGR03150">
    <property type="entry name" value="fabF"/>
    <property type="match status" value="1"/>
</dbReference>
<evidence type="ECO:0000313" key="14">
    <source>
        <dbReference type="Proteomes" id="UP000238350"/>
    </source>
</evidence>
<comment type="similarity">
    <text evidence="1 9 11">Belongs to the thiolase-like superfamily. Beta-ketoacyl-ACP synthases family.</text>
</comment>
<dbReference type="InterPro" id="IPR014031">
    <property type="entry name" value="Ketoacyl_synth_C"/>
</dbReference>
<keyword evidence="4" id="KW-0276">Fatty acid metabolism</keyword>
<protein>
    <recommendedName>
        <fullName evidence="9">3-oxoacyl-[acyl-carrier-protein] synthase</fullName>
    </recommendedName>
</protein>
<dbReference type="AlphaFoldDB" id="A0A2T0FP08"/>
<dbReference type="NCBIfam" id="NF005589">
    <property type="entry name" value="PRK07314.1"/>
    <property type="match status" value="1"/>
</dbReference>
<dbReference type="InterPro" id="IPR020841">
    <property type="entry name" value="PKS_Beta-ketoAc_synthase_dom"/>
</dbReference>